<keyword evidence="3" id="KW-1185">Reference proteome</keyword>
<reference evidence="2" key="1">
    <citation type="submission" date="2023-10" db="EMBL/GenBank/DDBJ databases">
        <authorList>
            <person name="Chen Y."/>
            <person name="Shah S."/>
            <person name="Dougan E. K."/>
            <person name="Thang M."/>
            <person name="Chan C."/>
        </authorList>
    </citation>
    <scope>NUCLEOTIDE SEQUENCE [LARGE SCALE GENOMIC DNA]</scope>
</reference>
<evidence type="ECO:0000256" key="1">
    <source>
        <dbReference type="SAM" id="MobiDB-lite"/>
    </source>
</evidence>
<protein>
    <submittedName>
        <fullName evidence="2">Uncharacterized protein</fullName>
    </submittedName>
</protein>
<feature type="non-terminal residue" evidence="2">
    <location>
        <position position="384"/>
    </location>
</feature>
<proteinExistence type="predicted"/>
<comment type="caution">
    <text evidence="2">The sequence shown here is derived from an EMBL/GenBank/DDBJ whole genome shotgun (WGS) entry which is preliminary data.</text>
</comment>
<feature type="region of interest" description="Disordered" evidence="1">
    <location>
        <begin position="296"/>
        <end position="384"/>
    </location>
</feature>
<name>A0ABN9Q7U1_9DINO</name>
<sequence length="384" mass="39841">FGSSLKGAPLPLALLPPLPPLSARAQGPLRVAAMQSGTSKTIRSGNPTAGSSKSNRLVTGQTQNSRTVTGTKGGNSSGGGGGTTIRVECNGRDMTPKSLVPSHYQTHKADAAGAAGQPGDAPGAGGGGAPAAAAGLGAAGGEDAPPPQAPPPFERTRVPKPAPVPKEELEHNIDIVLGETETDTLLFFPSLCVALDNPHSASVSARNKAYDELCASKAESDQYKEQHAQTLNHAHKSKEVFAAPPTQESVEVNANGWDIYDTFAMDTVPKHVLIQQACDRESALTVSEAVKKPGCLFTMNEPYPSSDGGKEPPKRKDDQKSSRKRGLTGGVSDMCPIRGPPPPRPPGRWAAGPPTLARSMPATPASRGRPPLQKTRGSPPARPR</sequence>
<accession>A0ABN9Q7U1</accession>
<gene>
    <name evidence="2" type="ORF">PCOR1329_LOCUS8692</name>
</gene>
<feature type="region of interest" description="Disordered" evidence="1">
    <location>
        <begin position="18"/>
        <end position="164"/>
    </location>
</feature>
<feature type="compositionally biased region" description="Polar residues" evidence="1">
    <location>
        <begin position="35"/>
        <end position="66"/>
    </location>
</feature>
<dbReference type="EMBL" id="CAUYUJ010002393">
    <property type="protein sequence ID" value="CAK0800579.1"/>
    <property type="molecule type" value="Genomic_DNA"/>
</dbReference>
<organism evidence="2 3">
    <name type="scientific">Prorocentrum cordatum</name>
    <dbReference type="NCBI Taxonomy" id="2364126"/>
    <lineage>
        <taxon>Eukaryota</taxon>
        <taxon>Sar</taxon>
        <taxon>Alveolata</taxon>
        <taxon>Dinophyceae</taxon>
        <taxon>Prorocentrales</taxon>
        <taxon>Prorocentraceae</taxon>
        <taxon>Prorocentrum</taxon>
    </lineage>
</organism>
<evidence type="ECO:0000313" key="2">
    <source>
        <dbReference type="EMBL" id="CAK0800579.1"/>
    </source>
</evidence>
<feature type="compositionally biased region" description="Gly residues" evidence="1">
    <location>
        <begin position="71"/>
        <end position="83"/>
    </location>
</feature>
<feature type="compositionally biased region" description="Low complexity" evidence="1">
    <location>
        <begin position="111"/>
        <end position="121"/>
    </location>
</feature>
<dbReference type="Proteomes" id="UP001189429">
    <property type="component" value="Unassembled WGS sequence"/>
</dbReference>
<feature type="compositionally biased region" description="Basic and acidic residues" evidence="1">
    <location>
        <begin position="308"/>
        <end position="321"/>
    </location>
</feature>
<evidence type="ECO:0000313" key="3">
    <source>
        <dbReference type="Proteomes" id="UP001189429"/>
    </source>
</evidence>
<feature type="compositionally biased region" description="Pro residues" evidence="1">
    <location>
        <begin position="144"/>
        <end position="153"/>
    </location>
</feature>
<feature type="non-terminal residue" evidence="2">
    <location>
        <position position="1"/>
    </location>
</feature>